<dbReference type="GO" id="GO:0032259">
    <property type="term" value="P:methylation"/>
    <property type="evidence" value="ECO:0007669"/>
    <property type="project" value="UniProtKB-KW"/>
</dbReference>
<dbReference type="EMBL" id="JANWOI010000002">
    <property type="protein sequence ID" value="MDA5193333.1"/>
    <property type="molecule type" value="Genomic_DNA"/>
</dbReference>
<sequence length="255" mass="28310">MKCYTQDFIQSHIIYFGEWEPNLTAFLKRRLKPGDTFIDIGANIGYFSLLAAKLVQEQGKVLAIDASPSIFDLLVGNLQLNRIETVRSVHAAVTDYEGTITLYKAGKENIGASTTVVERSHQTKRGFHVEAEVPCAPLTSIATPEELSNAKLIKIDVEGAEAPILKDILKNIDRFHPEVEIIAEISQVGNVGLDSDWESLFDDFAAAGFEAYDLLNDYSLAPYIDGDAISRPEKIKQLPTKQFDVVFSRRSADML</sequence>
<dbReference type="InterPro" id="IPR029063">
    <property type="entry name" value="SAM-dependent_MTases_sf"/>
</dbReference>
<evidence type="ECO:0000313" key="2">
    <source>
        <dbReference type="EMBL" id="MDA5193333.1"/>
    </source>
</evidence>
<dbReference type="AlphaFoldDB" id="A0A9X3TX27"/>
<name>A0A9X3TX27_9PROT</name>
<keyword evidence="3" id="KW-1185">Reference proteome</keyword>
<dbReference type="RefSeq" id="WP_274943036.1">
    <property type="nucleotide sequence ID" value="NZ_JANWOI010000002.1"/>
</dbReference>
<keyword evidence="2" id="KW-0808">Transferase</keyword>
<dbReference type="Pfam" id="PF05050">
    <property type="entry name" value="Methyltransf_21"/>
    <property type="match status" value="1"/>
</dbReference>
<dbReference type="InterPro" id="IPR052514">
    <property type="entry name" value="SAM-dependent_MTase"/>
</dbReference>
<dbReference type="Gene3D" id="3.40.50.150">
    <property type="entry name" value="Vaccinia Virus protein VP39"/>
    <property type="match status" value="1"/>
</dbReference>
<reference evidence="2" key="2">
    <citation type="journal article" date="2023" name="Syst. Appl. Microbiol.">
        <title>Govania unica gen. nov., sp. nov., a rare biosphere bacterium that represents a novel family in the class Alphaproteobacteria.</title>
        <authorList>
            <person name="Vandamme P."/>
            <person name="Peeters C."/>
            <person name="Hettiarachchi A."/>
            <person name="Cnockaert M."/>
            <person name="Carlier A."/>
        </authorList>
    </citation>
    <scope>NUCLEOTIDE SEQUENCE</scope>
    <source>
        <strain evidence="2">LMG 31809</strain>
    </source>
</reference>
<dbReference type="InterPro" id="IPR006342">
    <property type="entry name" value="FkbM_mtfrase"/>
</dbReference>
<proteinExistence type="predicted"/>
<keyword evidence="2" id="KW-0489">Methyltransferase</keyword>
<dbReference type="PANTHER" id="PTHR34203:SF15">
    <property type="entry name" value="SLL1173 PROTEIN"/>
    <property type="match status" value="1"/>
</dbReference>
<protein>
    <submittedName>
        <fullName evidence="2">FkbM family methyltransferase</fullName>
    </submittedName>
</protein>
<dbReference type="Proteomes" id="UP001141619">
    <property type="component" value="Unassembled WGS sequence"/>
</dbReference>
<dbReference type="SUPFAM" id="SSF53335">
    <property type="entry name" value="S-adenosyl-L-methionine-dependent methyltransferases"/>
    <property type="match status" value="1"/>
</dbReference>
<dbReference type="GO" id="GO:0008168">
    <property type="term" value="F:methyltransferase activity"/>
    <property type="evidence" value="ECO:0007669"/>
    <property type="project" value="UniProtKB-KW"/>
</dbReference>
<evidence type="ECO:0000259" key="1">
    <source>
        <dbReference type="Pfam" id="PF05050"/>
    </source>
</evidence>
<feature type="domain" description="Methyltransferase FkbM" evidence="1">
    <location>
        <begin position="39"/>
        <end position="189"/>
    </location>
</feature>
<organism evidence="2 3">
    <name type="scientific">Govanella unica</name>
    <dbReference type="NCBI Taxonomy" id="2975056"/>
    <lineage>
        <taxon>Bacteria</taxon>
        <taxon>Pseudomonadati</taxon>
        <taxon>Pseudomonadota</taxon>
        <taxon>Alphaproteobacteria</taxon>
        <taxon>Emcibacterales</taxon>
        <taxon>Govanellaceae</taxon>
        <taxon>Govanella</taxon>
    </lineage>
</organism>
<gene>
    <name evidence="2" type="ORF">NYP16_05105</name>
</gene>
<accession>A0A9X3TX27</accession>
<comment type="caution">
    <text evidence="2">The sequence shown here is derived from an EMBL/GenBank/DDBJ whole genome shotgun (WGS) entry which is preliminary data.</text>
</comment>
<reference evidence="2" key="1">
    <citation type="submission" date="2022-08" db="EMBL/GenBank/DDBJ databases">
        <authorList>
            <person name="Vandamme P."/>
            <person name="Hettiarachchi A."/>
            <person name="Peeters C."/>
            <person name="Cnockaert M."/>
            <person name="Carlier A."/>
        </authorList>
    </citation>
    <scope>NUCLEOTIDE SEQUENCE</scope>
    <source>
        <strain evidence="2">LMG 31809</strain>
    </source>
</reference>
<evidence type="ECO:0000313" key="3">
    <source>
        <dbReference type="Proteomes" id="UP001141619"/>
    </source>
</evidence>
<dbReference type="PANTHER" id="PTHR34203">
    <property type="entry name" value="METHYLTRANSFERASE, FKBM FAMILY PROTEIN"/>
    <property type="match status" value="1"/>
</dbReference>
<dbReference type="NCBIfam" id="TIGR01444">
    <property type="entry name" value="fkbM_fam"/>
    <property type="match status" value="1"/>
</dbReference>